<dbReference type="RefSeq" id="WP_022582305.1">
    <property type="nucleotide sequence ID" value="NZ_AWXR01000048.1"/>
</dbReference>
<dbReference type="OrthoDB" id="9790710at2"/>
<protein>
    <recommendedName>
        <fullName evidence="5">Glycosyl transferase family 1 domain-containing protein</fullName>
    </recommendedName>
</protein>
<keyword evidence="4" id="KW-1185">Reference proteome</keyword>
<dbReference type="PANTHER" id="PTHR12526">
    <property type="entry name" value="GLYCOSYLTRANSFERASE"/>
    <property type="match status" value="1"/>
</dbReference>
<dbReference type="InterPro" id="IPR001296">
    <property type="entry name" value="Glyco_trans_1"/>
</dbReference>
<evidence type="ECO:0000259" key="2">
    <source>
        <dbReference type="Pfam" id="PF13477"/>
    </source>
</evidence>
<gene>
    <name evidence="3" type="ORF">P872_09270</name>
</gene>
<evidence type="ECO:0000313" key="3">
    <source>
        <dbReference type="EMBL" id="ERM81535.1"/>
    </source>
</evidence>
<dbReference type="Pfam" id="PF13477">
    <property type="entry name" value="Glyco_trans_4_2"/>
    <property type="match status" value="1"/>
</dbReference>
<dbReference type="SUPFAM" id="SSF53756">
    <property type="entry name" value="UDP-Glycosyltransferase/glycogen phosphorylase"/>
    <property type="match status" value="1"/>
</dbReference>
<dbReference type="AlphaFoldDB" id="U5BM21"/>
<feature type="domain" description="Glycosyl transferase family 1" evidence="1">
    <location>
        <begin position="204"/>
        <end position="358"/>
    </location>
</feature>
<dbReference type="CDD" id="cd03808">
    <property type="entry name" value="GT4_CapM-like"/>
    <property type="match status" value="1"/>
</dbReference>
<dbReference type="Pfam" id="PF00534">
    <property type="entry name" value="Glycos_transf_1"/>
    <property type="match status" value="1"/>
</dbReference>
<organism evidence="3 4">
    <name type="scientific">Rhodonellum psychrophilum GCM71 = DSM 17998</name>
    <dbReference type="NCBI Taxonomy" id="1123057"/>
    <lineage>
        <taxon>Bacteria</taxon>
        <taxon>Pseudomonadati</taxon>
        <taxon>Bacteroidota</taxon>
        <taxon>Cytophagia</taxon>
        <taxon>Cytophagales</taxon>
        <taxon>Cytophagaceae</taxon>
        <taxon>Rhodonellum</taxon>
    </lineage>
</organism>
<sequence length="377" mass="42795">MCKRIIIGITAPLSVVLLKVQLKYFSLQGYTVYLLAPQTSDTIEFCRVENAVLLPVEIDREINFLSDMKALFKIYQYFKKIKPDVINVGTPKMGLLGSIAGWFARVPKRIYTCRGFRFEHETGIRRKLLKSLDKLAINLSHFVINISFSVENLGVSEGMFSKDKSVVFGKGSSNGLDLDFFDPFQYSIDFINKLKSQICSNNIFIFGFAGRIVDRKGVNELYQAFSIINREYPLTHLLIVGKANLEQVADKTLMLRMESDPNVSLTGYIANVNDYMAIMDVFVLPAWWEGFGNTLIQAAAMGLPIISCDVTGCRDAVKHNYNGVLIPPKNLLELKDMMLSLMLNEKERRRLGENGKEWAKLFDSKVIWSEMKVLYEG</sequence>
<dbReference type="GO" id="GO:0016757">
    <property type="term" value="F:glycosyltransferase activity"/>
    <property type="evidence" value="ECO:0007669"/>
    <property type="project" value="InterPro"/>
</dbReference>
<name>U5BM21_9BACT</name>
<comment type="caution">
    <text evidence="3">The sequence shown here is derived from an EMBL/GenBank/DDBJ whole genome shotgun (WGS) entry which is preliminary data.</text>
</comment>
<proteinExistence type="predicted"/>
<dbReference type="eggNOG" id="COG0438">
    <property type="taxonomic scope" value="Bacteria"/>
</dbReference>
<dbReference type="PANTHER" id="PTHR12526:SF630">
    <property type="entry name" value="GLYCOSYLTRANSFERASE"/>
    <property type="match status" value="1"/>
</dbReference>
<reference evidence="3 4" key="1">
    <citation type="journal article" date="2013" name="Genome Announc.">
        <title>Draft Genome Sequence of the Psychrophilic and Alkaliphilic Rhodonellum psychrophilum Strain GCM71T.</title>
        <authorList>
            <person name="Hauptmann A.L."/>
            <person name="Glaring M.A."/>
            <person name="Hallin P.F."/>
            <person name="Prieme A."/>
            <person name="Stougaard P."/>
        </authorList>
    </citation>
    <scope>NUCLEOTIDE SEQUENCE [LARGE SCALE GENOMIC DNA]</scope>
    <source>
        <strain evidence="3 4">GCM71</strain>
    </source>
</reference>
<feature type="domain" description="Glycosyltransferase subfamily 4-like N-terminal" evidence="2">
    <location>
        <begin position="18"/>
        <end position="138"/>
    </location>
</feature>
<dbReference type="Proteomes" id="UP000016843">
    <property type="component" value="Unassembled WGS sequence"/>
</dbReference>
<evidence type="ECO:0000313" key="4">
    <source>
        <dbReference type="Proteomes" id="UP000016843"/>
    </source>
</evidence>
<dbReference type="InterPro" id="IPR028098">
    <property type="entry name" value="Glyco_trans_4-like_N"/>
</dbReference>
<dbReference type="EMBL" id="AWXR01000048">
    <property type="protein sequence ID" value="ERM81535.1"/>
    <property type="molecule type" value="Genomic_DNA"/>
</dbReference>
<accession>U5BM21</accession>
<evidence type="ECO:0000259" key="1">
    <source>
        <dbReference type="Pfam" id="PF00534"/>
    </source>
</evidence>
<dbReference type="Gene3D" id="3.40.50.2000">
    <property type="entry name" value="Glycogen Phosphorylase B"/>
    <property type="match status" value="2"/>
</dbReference>
<evidence type="ECO:0008006" key="5">
    <source>
        <dbReference type="Google" id="ProtNLM"/>
    </source>
</evidence>